<name>A0ABV9QDH1_9BURK</name>
<dbReference type="EMBL" id="JBHSHJ010000007">
    <property type="protein sequence ID" value="MFC4789289.1"/>
    <property type="molecule type" value="Genomic_DNA"/>
</dbReference>
<evidence type="ECO:0000313" key="1">
    <source>
        <dbReference type="EMBL" id="MFC4789289.1"/>
    </source>
</evidence>
<sequence length="226" mass="25311">MSIVAKLLQEKRAEFISLHELLETIVQHDGCTLRLAAQFVDQKFTDDPKSGSFSWLVRLGENTIDMGNDDEIEFLDLLEYVALHGNYHSASSDASIDKNYFNFVFERAEIFNFLNRHGLNLGYVAVETSESTTPTAATQAPTVPALNDSTEPESYWPWGNHHTEALGHLEAAAREFWSAYDHTKPRTAPKNEVVSNWLQARGVSKTNSDVMASILRLDGLPTGPRK</sequence>
<keyword evidence="2" id="KW-1185">Reference proteome</keyword>
<dbReference type="RefSeq" id="WP_382432531.1">
    <property type="nucleotide sequence ID" value="NZ_JBHSHJ010000007.1"/>
</dbReference>
<evidence type="ECO:0000313" key="2">
    <source>
        <dbReference type="Proteomes" id="UP001596001"/>
    </source>
</evidence>
<reference evidence="2" key="1">
    <citation type="journal article" date="2019" name="Int. J. Syst. Evol. Microbiol.">
        <title>The Global Catalogue of Microorganisms (GCM) 10K type strain sequencing project: providing services to taxonomists for standard genome sequencing and annotation.</title>
        <authorList>
            <consortium name="The Broad Institute Genomics Platform"/>
            <consortium name="The Broad Institute Genome Sequencing Center for Infectious Disease"/>
            <person name="Wu L."/>
            <person name="Ma J."/>
        </authorList>
    </citation>
    <scope>NUCLEOTIDE SEQUENCE [LARGE SCALE GENOMIC DNA]</scope>
    <source>
        <strain evidence="2">CCUG 49452</strain>
    </source>
</reference>
<accession>A0ABV9QDH1</accession>
<proteinExistence type="predicted"/>
<gene>
    <name evidence="1" type="ORF">ACFO6X_09905</name>
</gene>
<comment type="caution">
    <text evidence="1">The sequence shown here is derived from an EMBL/GenBank/DDBJ whole genome shotgun (WGS) entry which is preliminary data.</text>
</comment>
<organism evidence="1 2">
    <name type="scientific">Giesbergeria sinuosa</name>
    <dbReference type="NCBI Taxonomy" id="80883"/>
    <lineage>
        <taxon>Bacteria</taxon>
        <taxon>Pseudomonadati</taxon>
        <taxon>Pseudomonadota</taxon>
        <taxon>Betaproteobacteria</taxon>
        <taxon>Burkholderiales</taxon>
        <taxon>Comamonadaceae</taxon>
        <taxon>Giesbergeria</taxon>
    </lineage>
</organism>
<protein>
    <submittedName>
        <fullName evidence="1">Uncharacterized protein</fullName>
    </submittedName>
</protein>
<dbReference type="Proteomes" id="UP001596001">
    <property type="component" value="Unassembled WGS sequence"/>
</dbReference>